<dbReference type="RefSeq" id="WP_202283804.1">
    <property type="nucleotide sequence ID" value="NZ_JAYLLN010000051.1"/>
</dbReference>
<dbReference type="NCBIfam" id="TIGR01669">
    <property type="entry name" value="phage_XkdX"/>
    <property type="match status" value="1"/>
</dbReference>
<gene>
    <name evidence="1" type="ORF">VJ786_15395</name>
</gene>
<evidence type="ECO:0000313" key="2">
    <source>
        <dbReference type="Proteomes" id="UP001363035"/>
    </source>
</evidence>
<dbReference type="EMBL" id="JAYLLN010000051">
    <property type="protein sequence ID" value="MEI5986287.1"/>
    <property type="molecule type" value="Genomic_DNA"/>
</dbReference>
<proteinExistence type="predicted"/>
<dbReference type="InterPro" id="IPR010022">
    <property type="entry name" value="XkdX"/>
</dbReference>
<dbReference type="Proteomes" id="UP001363035">
    <property type="component" value="Unassembled WGS sequence"/>
</dbReference>
<protein>
    <submittedName>
        <fullName evidence="1">XkdX family protein</fullName>
    </submittedName>
</protein>
<sequence>MSLLTPEWWYKNIKNYYELGIYKEPDVKKYWSPLKKISEDQYREIVGIVEEPAAEEVKIEQGDPVERT</sequence>
<organism evidence="1 2">
    <name type="scientific">Sphingobacterium tenebrionis</name>
    <dbReference type="NCBI Taxonomy" id="3111775"/>
    <lineage>
        <taxon>Bacteria</taxon>
        <taxon>Pseudomonadati</taxon>
        <taxon>Bacteroidota</taxon>
        <taxon>Sphingobacteriia</taxon>
        <taxon>Sphingobacteriales</taxon>
        <taxon>Sphingobacteriaceae</taxon>
        <taxon>Sphingobacterium</taxon>
    </lineage>
</organism>
<dbReference type="Pfam" id="PF09693">
    <property type="entry name" value="Phage_XkdX"/>
    <property type="match status" value="1"/>
</dbReference>
<accession>A0ABU8I975</accession>
<evidence type="ECO:0000313" key="1">
    <source>
        <dbReference type="EMBL" id="MEI5986287.1"/>
    </source>
</evidence>
<comment type="caution">
    <text evidence="1">The sequence shown here is derived from an EMBL/GenBank/DDBJ whole genome shotgun (WGS) entry which is preliminary data.</text>
</comment>
<reference evidence="1 2" key="1">
    <citation type="submission" date="2024-01" db="EMBL/GenBank/DDBJ databases">
        <title>Sphingobacterium tenebrionis sp. nov., a novel endophyte isolated from tenebrio molitor intestines.</title>
        <authorList>
            <person name="Zhang C."/>
        </authorList>
    </citation>
    <scope>NUCLEOTIDE SEQUENCE [LARGE SCALE GENOMIC DNA]</scope>
    <source>
        <strain evidence="1 2">PU5-4</strain>
    </source>
</reference>
<keyword evidence="2" id="KW-1185">Reference proteome</keyword>
<name>A0ABU8I975_9SPHI</name>